<dbReference type="Pfam" id="PF02900">
    <property type="entry name" value="LigB"/>
    <property type="match status" value="1"/>
</dbReference>
<sequence>MNRRDHLKTMLAGLVASIGFIPEANAEKTKQATPVKMPVLFVGHGSPMNAISDNPYTRHLQKLGKQLPTPHAIVVISAHWVRNDTRVMISAKPETIHDFGGFPQALFDMQYPAPGSPALGKQIQQLMAPVNVIGDAKWGLDHGAWTVLHHLYPKANIPVIQLSMNANLTLVQHMQVGAALQTLRQQGVLILGSGNIVHNIPMAQDRMASKPFEWAAAFDELTKEGLLHRNLGQLLATDKRQAQLWQLSHPTIEHYLPLLYTLGASNSTDKVSFPYEGFQEGAFSMRSVLFS</sequence>
<dbReference type="InterPro" id="IPR004183">
    <property type="entry name" value="Xdiol_dOase_suB"/>
</dbReference>
<comment type="caution">
    <text evidence="7">The sequence shown here is derived from an EMBL/GenBank/DDBJ whole genome shotgun (WGS) entry which is preliminary data.</text>
</comment>
<evidence type="ECO:0000259" key="6">
    <source>
        <dbReference type="Pfam" id="PF02900"/>
    </source>
</evidence>
<dbReference type="EMBL" id="JAJBZT010000010">
    <property type="protein sequence ID" value="MCB6184897.1"/>
    <property type="molecule type" value="Genomic_DNA"/>
</dbReference>
<comment type="cofactor">
    <cofactor evidence="1">
        <name>Zn(2+)</name>
        <dbReference type="ChEBI" id="CHEBI:29105"/>
    </cofactor>
</comment>
<evidence type="ECO:0000256" key="5">
    <source>
        <dbReference type="ARBA" id="ARBA00023002"/>
    </source>
</evidence>
<keyword evidence="3" id="KW-0479">Metal-binding</keyword>
<dbReference type="CDD" id="cd07363">
    <property type="entry name" value="45_DOPA_Dioxygenase"/>
    <property type="match status" value="1"/>
</dbReference>
<dbReference type="NCBIfam" id="NF007914">
    <property type="entry name" value="PRK10628.1"/>
    <property type="match status" value="1"/>
</dbReference>
<gene>
    <name evidence="7" type="primary">ygiD</name>
    <name evidence="7" type="ORF">LIN78_15220</name>
</gene>
<keyword evidence="8" id="KW-1185">Reference proteome</keyword>
<dbReference type="Proteomes" id="UP001165395">
    <property type="component" value="Unassembled WGS sequence"/>
</dbReference>
<organism evidence="7 8">
    <name type="scientific">Leeia speluncae</name>
    <dbReference type="NCBI Taxonomy" id="2884804"/>
    <lineage>
        <taxon>Bacteria</taxon>
        <taxon>Pseudomonadati</taxon>
        <taxon>Pseudomonadota</taxon>
        <taxon>Betaproteobacteria</taxon>
        <taxon>Neisseriales</taxon>
        <taxon>Leeiaceae</taxon>
        <taxon>Leeia</taxon>
    </lineage>
</organism>
<dbReference type="InterPro" id="IPR014436">
    <property type="entry name" value="Extradiol_dOase_DODA"/>
</dbReference>
<evidence type="ECO:0000313" key="8">
    <source>
        <dbReference type="Proteomes" id="UP001165395"/>
    </source>
</evidence>
<evidence type="ECO:0000256" key="2">
    <source>
        <dbReference type="ARBA" id="ARBA00007581"/>
    </source>
</evidence>
<accession>A0ABS8D9K8</accession>
<dbReference type="RefSeq" id="WP_227181715.1">
    <property type="nucleotide sequence ID" value="NZ_JAJBZT010000010.1"/>
</dbReference>
<feature type="domain" description="Extradiol ring-cleavage dioxygenase class III enzyme subunit B" evidence="6">
    <location>
        <begin position="65"/>
        <end position="273"/>
    </location>
</feature>
<dbReference type="PIRSF" id="PIRSF006157">
    <property type="entry name" value="Doxgns_DODA"/>
    <property type="match status" value="1"/>
</dbReference>
<comment type="similarity">
    <text evidence="2">Belongs to the DODA-type extradiol aromatic ring-opening dioxygenase family.</text>
</comment>
<reference evidence="7" key="1">
    <citation type="submission" date="2021-10" db="EMBL/GenBank/DDBJ databases">
        <title>The complete genome sequence of Leeia sp. TBRC 13508.</title>
        <authorList>
            <person name="Charoenyingcharoen P."/>
            <person name="Yukphan P."/>
        </authorList>
    </citation>
    <scope>NUCLEOTIDE SEQUENCE</scope>
    <source>
        <strain evidence="7">TBRC 13508</strain>
    </source>
</reference>
<dbReference type="PANTHER" id="PTHR30096:SF0">
    <property type="entry name" value="4,5-DOPA DIOXYGENASE EXTRADIOL-LIKE PROTEIN"/>
    <property type="match status" value="1"/>
</dbReference>
<dbReference type="Gene3D" id="3.40.830.10">
    <property type="entry name" value="LigB-like"/>
    <property type="match status" value="1"/>
</dbReference>
<protein>
    <submittedName>
        <fullName evidence="7">4,5-DOPA dioxygenase extradiol</fullName>
        <ecNumber evidence="7">1.13.11.29</ecNumber>
    </submittedName>
</protein>
<dbReference type="PANTHER" id="PTHR30096">
    <property type="entry name" value="4,5-DOPA DIOXYGENASE EXTRADIOL-LIKE PROTEIN"/>
    <property type="match status" value="1"/>
</dbReference>
<evidence type="ECO:0000256" key="1">
    <source>
        <dbReference type="ARBA" id="ARBA00001947"/>
    </source>
</evidence>
<evidence type="ECO:0000313" key="7">
    <source>
        <dbReference type="EMBL" id="MCB6184897.1"/>
    </source>
</evidence>
<keyword evidence="7" id="KW-0223">Dioxygenase</keyword>
<evidence type="ECO:0000256" key="4">
    <source>
        <dbReference type="ARBA" id="ARBA00022833"/>
    </source>
</evidence>
<name>A0ABS8D9K8_9NEIS</name>
<dbReference type="SUPFAM" id="SSF53213">
    <property type="entry name" value="LigB-like"/>
    <property type="match status" value="1"/>
</dbReference>
<keyword evidence="5 7" id="KW-0560">Oxidoreductase</keyword>
<keyword evidence="4" id="KW-0862">Zinc</keyword>
<dbReference type="GO" id="GO:0050297">
    <property type="term" value="F:stizolobate synthase activity"/>
    <property type="evidence" value="ECO:0007669"/>
    <property type="project" value="UniProtKB-EC"/>
</dbReference>
<proteinExistence type="inferred from homology"/>
<dbReference type="EC" id="1.13.11.29" evidence="7"/>
<evidence type="ECO:0000256" key="3">
    <source>
        <dbReference type="ARBA" id="ARBA00022723"/>
    </source>
</evidence>